<dbReference type="SUPFAM" id="SSF51905">
    <property type="entry name" value="FAD/NAD(P)-binding domain"/>
    <property type="match status" value="1"/>
</dbReference>
<gene>
    <name evidence="1" type="ORF">ANME2D_01751</name>
</gene>
<dbReference type="RefSeq" id="WP_048090488.1">
    <property type="nucleotide sequence ID" value="NZ_JMIY01000003.1"/>
</dbReference>
<dbReference type="Gene3D" id="3.50.50.60">
    <property type="entry name" value="FAD/NAD(P)-binding domain"/>
    <property type="match status" value="1"/>
</dbReference>
<organism evidence="1 2">
    <name type="scientific">Candidatus Methanoperedens nitratireducens</name>
    <dbReference type="NCBI Taxonomy" id="1392998"/>
    <lineage>
        <taxon>Archaea</taxon>
        <taxon>Methanobacteriati</taxon>
        <taxon>Methanobacteriota</taxon>
        <taxon>Stenosarchaea group</taxon>
        <taxon>Methanomicrobia</taxon>
        <taxon>Methanosarcinales</taxon>
        <taxon>ANME-2 cluster</taxon>
        <taxon>Candidatus Methanoperedentaceae</taxon>
        <taxon>Candidatus Methanoperedens</taxon>
    </lineage>
</organism>
<proteinExistence type="predicted"/>
<dbReference type="OrthoDB" id="6062at2157"/>
<protein>
    <submittedName>
        <fullName evidence="1">Uncharacterized protein</fullName>
    </submittedName>
</protein>
<keyword evidence="2" id="KW-1185">Reference proteome</keyword>
<dbReference type="InterPro" id="IPR050407">
    <property type="entry name" value="Geranylgeranyl_reductase"/>
</dbReference>
<name>A0A062VAI6_9EURY</name>
<evidence type="ECO:0000313" key="2">
    <source>
        <dbReference type="Proteomes" id="UP000027153"/>
    </source>
</evidence>
<dbReference type="AlphaFoldDB" id="A0A062VAI6"/>
<dbReference type="PANTHER" id="PTHR42685">
    <property type="entry name" value="GERANYLGERANYL DIPHOSPHATE REDUCTASE"/>
    <property type="match status" value="1"/>
</dbReference>
<reference evidence="1 2" key="1">
    <citation type="journal article" date="2013" name="Nature">
        <title>Anaerobic oxidation of methane coupled to nitrate reduction in a novel archaeal lineage.</title>
        <authorList>
            <person name="Haroon M.F."/>
            <person name="Hu S."/>
            <person name="Shi Y."/>
            <person name="Imelfort M."/>
            <person name="Keller J."/>
            <person name="Hugenholtz P."/>
            <person name="Yuan Z."/>
            <person name="Tyson G.W."/>
        </authorList>
    </citation>
    <scope>NUCLEOTIDE SEQUENCE [LARGE SCALE GENOMIC DNA]</scope>
    <source>
        <strain evidence="1 2">ANME-2d</strain>
    </source>
</reference>
<dbReference type="InterPro" id="IPR036188">
    <property type="entry name" value="FAD/NAD-bd_sf"/>
</dbReference>
<dbReference type="PANTHER" id="PTHR42685:SF21">
    <property type="entry name" value="DEHYDROGENASE (FLAVOPROTEIN)-LIKE PROTEIN"/>
    <property type="match status" value="1"/>
</dbReference>
<dbReference type="Proteomes" id="UP000027153">
    <property type="component" value="Unassembled WGS sequence"/>
</dbReference>
<sequence>MRIAIAGAGISGAYLYRLLRNQGFDDVSVFEQEQQHKTNCDISPCAWGTSLGFEPLVEHAGLDPAKYTRMQFDHIMMDEMRIEAYALTFDKPLLISDLLQDAVIQRSPIDTAEYDRVIDATGVLRAYLPEIKDDLIFPCIQYCVRSSEPLDMSIKISRIGYAWIFPLSDDIYHIGAGSLVVKPYDMLKNLSWVKQGDGNKKREVLCSCASRVRLTAPLGSRPYISKNIWGTGEAIGCVAPLAGEGIIPGMRSAQILAKNWDYPLAYERAILNEFSWMEEERRVVDRLRRGERIGIRDGLILKETTKRMNMKLHLWDALKMLMRARK</sequence>
<accession>A0A062VAI6</accession>
<comment type="caution">
    <text evidence="1">The sequence shown here is derived from an EMBL/GenBank/DDBJ whole genome shotgun (WGS) entry which is preliminary data.</text>
</comment>
<evidence type="ECO:0000313" key="1">
    <source>
        <dbReference type="EMBL" id="KCZ72345.1"/>
    </source>
</evidence>
<dbReference type="EMBL" id="JMIY01000003">
    <property type="protein sequence ID" value="KCZ72345.1"/>
    <property type="molecule type" value="Genomic_DNA"/>
</dbReference>